<dbReference type="RefSeq" id="WP_338684589.1">
    <property type="nucleotide sequence ID" value="NZ_AP024702.1"/>
</dbReference>
<organism evidence="5 6">
    <name type="scientific">Haloferula helveola</name>
    <dbReference type="NCBI Taxonomy" id="490095"/>
    <lineage>
        <taxon>Bacteria</taxon>
        <taxon>Pseudomonadati</taxon>
        <taxon>Verrucomicrobiota</taxon>
        <taxon>Verrucomicrobiia</taxon>
        <taxon>Verrucomicrobiales</taxon>
        <taxon>Verrucomicrobiaceae</taxon>
        <taxon>Haloferula</taxon>
    </lineage>
</organism>
<feature type="domain" description="Cryptochrome/DNA photolyase FAD-binding" evidence="4">
    <location>
        <begin position="73"/>
        <end position="202"/>
    </location>
</feature>
<dbReference type="PANTHER" id="PTHR11455">
    <property type="entry name" value="CRYPTOCHROME"/>
    <property type="match status" value="1"/>
</dbReference>
<dbReference type="SUPFAM" id="SSF48173">
    <property type="entry name" value="Cryptochrome/photolyase FAD-binding domain"/>
    <property type="match status" value="1"/>
</dbReference>
<name>A0ABM7RKY8_9BACT</name>
<dbReference type="Proteomes" id="UP001374893">
    <property type="component" value="Chromosome"/>
</dbReference>
<reference evidence="5 6" key="1">
    <citation type="submission" date="2021-06" db="EMBL/GenBank/DDBJ databases">
        <title>Complete genome of Haloferula helveola possessing various polysaccharide degrading enzymes.</title>
        <authorList>
            <person name="Takami H."/>
            <person name="Huang C."/>
            <person name="Hamasaki K."/>
        </authorList>
    </citation>
    <scope>NUCLEOTIDE SEQUENCE [LARGE SCALE GENOMIC DNA]</scope>
    <source>
        <strain evidence="5 6">CN-1</strain>
    </source>
</reference>
<proteinExistence type="predicted"/>
<dbReference type="Gene3D" id="1.25.40.80">
    <property type="match status" value="1"/>
</dbReference>
<dbReference type="InterPro" id="IPR005101">
    <property type="entry name" value="Cryptochr/Photolyase_FAD-bd"/>
</dbReference>
<evidence type="ECO:0000313" key="6">
    <source>
        <dbReference type="Proteomes" id="UP001374893"/>
    </source>
</evidence>
<evidence type="ECO:0000313" key="5">
    <source>
        <dbReference type="EMBL" id="BCX48397.1"/>
    </source>
</evidence>
<sequence>MRFPPTRDTAIERLESFLPNAAKYAKLRNFDFGPAERSNVSGLSPYLRTRLITEDEVSRAVLGRFAASSVDKFLQEVAWRTYWKGWLEMRPQVWDRYLSDLDGLDRSDDYDAAIAGRTGIDCFDSWARELVEHGYLHNHTRMWFASIWVFTLRLPWQLGADFFMRHLLDGDPASNTLSWRWVAGLHTKGKHYLARASNIAKYTDGRFNPTGQLDESAGPLPQDHEFERMPLELQDFSPPDGRIGHLVLADDLAPPPCEVMSTGVATECLREAAQPVHNFLRGALEDTRQRYGGVALTGDLGEAVQAWVADEKLDAIVVARPAVGPWRQVLDNLEAGVPVHPFVREWDRKLWPSATAGFFKLRKQLPKFFDSLAVSG</sequence>
<accession>A0ABM7RKY8</accession>
<keyword evidence="3" id="KW-0274">FAD</keyword>
<protein>
    <submittedName>
        <fullName evidence="5">Deoxyribo dipyrimidine photolyase</fullName>
    </submittedName>
</protein>
<evidence type="ECO:0000256" key="2">
    <source>
        <dbReference type="ARBA" id="ARBA00022630"/>
    </source>
</evidence>
<keyword evidence="2" id="KW-0285">Flavoprotein</keyword>
<dbReference type="Pfam" id="PF03441">
    <property type="entry name" value="FAD_binding_7"/>
    <property type="match status" value="1"/>
</dbReference>
<evidence type="ECO:0000256" key="3">
    <source>
        <dbReference type="ARBA" id="ARBA00022827"/>
    </source>
</evidence>
<evidence type="ECO:0000259" key="4">
    <source>
        <dbReference type="Pfam" id="PF03441"/>
    </source>
</evidence>
<comment type="cofactor">
    <cofactor evidence="1">
        <name>FAD</name>
        <dbReference type="ChEBI" id="CHEBI:57692"/>
    </cofactor>
</comment>
<dbReference type="InterPro" id="IPR036134">
    <property type="entry name" value="Crypto/Photolyase_FAD-like_sf"/>
</dbReference>
<keyword evidence="6" id="KW-1185">Reference proteome</keyword>
<dbReference type="EMBL" id="AP024702">
    <property type="protein sequence ID" value="BCX48397.1"/>
    <property type="molecule type" value="Genomic_DNA"/>
</dbReference>
<dbReference type="PANTHER" id="PTHR11455:SF18">
    <property type="entry name" value="SI:CH1073-390K14.1"/>
    <property type="match status" value="1"/>
</dbReference>
<gene>
    <name evidence="5" type="ORF">HAHE_23050</name>
</gene>
<dbReference type="Gene3D" id="1.10.579.10">
    <property type="entry name" value="DNA Cyclobutane Dipyrimidine Photolyase, subunit A, domain 3"/>
    <property type="match status" value="1"/>
</dbReference>
<evidence type="ECO:0000256" key="1">
    <source>
        <dbReference type="ARBA" id="ARBA00001974"/>
    </source>
</evidence>
<dbReference type="InterPro" id="IPR002081">
    <property type="entry name" value="Cryptochrome/DNA_photolyase_1"/>
</dbReference>